<name>A0ACB9ZA25_9PEZI</name>
<evidence type="ECO:0000313" key="2">
    <source>
        <dbReference type="Proteomes" id="UP001497700"/>
    </source>
</evidence>
<dbReference type="Proteomes" id="UP001497700">
    <property type="component" value="Unassembled WGS sequence"/>
</dbReference>
<evidence type="ECO:0000313" key="1">
    <source>
        <dbReference type="EMBL" id="KAI4868659.1"/>
    </source>
</evidence>
<keyword evidence="2" id="KW-1185">Reference proteome</keyword>
<sequence>MPTMPQDSKRQKLTIVSEDHRQKETHLSLNCFHSSVLPDDATDEDRFQFLLWASVNGRPSTSAPRNNDSSSSVPIFGSTAQKPGMHTQMASMNLQGHGSNGPSRASTPSSDDGANQEPNHHNSPPEESNPPKATRHIQWAGAKSQTQNQLPGSRLPPPPLPPVDELEQQLAADDELFRRLSLEQLYWYTEEESDKWQVNLVQRLVRAKYEKLDAVQHPLVRYARRVACVKRIEEWWRTRKLRREQDKRKEEEEKQKKK</sequence>
<proteinExistence type="predicted"/>
<gene>
    <name evidence="1" type="ORF">F4820DRAFT_101186</name>
</gene>
<organism evidence="1 2">
    <name type="scientific">Hypoxylon rubiginosum</name>
    <dbReference type="NCBI Taxonomy" id="110542"/>
    <lineage>
        <taxon>Eukaryota</taxon>
        <taxon>Fungi</taxon>
        <taxon>Dikarya</taxon>
        <taxon>Ascomycota</taxon>
        <taxon>Pezizomycotina</taxon>
        <taxon>Sordariomycetes</taxon>
        <taxon>Xylariomycetidae</taxon>
        <taxon>Xylariales</taxon>
        <taxon>Hypoxylaceae</taxon>
        <taxon>Hypoxylon</taxon>
    </lineage>
</organism>
<dbReference type="EMBL" id="MU393436">
    <property type="protein sequence ID" value="KAI4868659.1"/>
    <property type="molecule type" value="Genomic_DNA"/>
</dbReference>
<reference evidence="1 2" key="1">
    <citation type="journal article" date="2022" name="New Phytol.">
        <title>Ecological generalism drives hyperdiversity of secondary metabolite gene clusters in xylarialean endophytes.</title>
        <authorList>
            <person name="Franco M.E.E."/>
            <person name="Wisecaver J.H."/>
            <person name="Arnold A.E."/>
            <person name="Ju Y.M."/>
            <person name="Slot J.C."/>
            <person name="Ahrendt S."/>
            <person name="Moore L.P."/>
            <person name="Eastman K.E."/>
            <person name="Scott K."/>
            <person name="Konkel Z."/>
            <person name="Mondo S.J."/>
            <person name="Kuo A."/>
            <person name="Hayes R.D."/>
            <person name="Haridas S."/>
            <person name="Andreopoulos B."/>
            <person name="Riley R."/>
            <person name="LaButti K."/>
            <person name="Pangilinan J."/>
            <person name="Lipzen A."/>
            <person name="Amirebrahimi M."/>
            <person name="Yan J."/>
            <person name="Adam C."/>
            <person name="Keymanesh K."/>
            <person name="Ng V."/>
            <person name="Louie K."/>
            <person name="Northen T."/>
            <person name="Drula E."/>
            <person name="Henrissat B."/>
            <person name="Hsieh H.M."/>
            <person name="Youens-Clark K."/>
            <person name="Lutzoni F."/>
            <person name="Miadlikowska J."/>
            <person name="Eastwood D.C."/>
            <person name="Hamelin R.C."/>
            <person name="Grigoriev I.V."/>
            <person name="U'Ren J.M."/>
        </authorList>
    </citation>
    <scope>NUCLEOTIDE SEQUENCE [LARGE SCALE GENOMIC DNA]</scope>
    <source>
        <strain evidence="1 2">CBS 119005</strain>
    </source>
</reference>
<accession>A0ACB9ZA25</accession>
<protein>
    <submittedName>
        <fullName evidence="1">Uncharacterized protein</fullName>
    </submittedName>
</protein>
<comment type="caution">
    <text evidence="1">The sequence shown here is derived from an EMBL/GenBank/DDBJ whole genome shotgun (WGS) entry which is preliminary data.</text>
</comment>